<reference evidence="1" key="2">
    <citation type="submission" date="2022-01" db="EMBL/GenBank/DDBJ databases">
        <authorList>
            <person name="Yamashiro T."/>
            <person name="Shiraishi A."/>
            <person name="Satake H."/>
            <person name="Nakayama K."/>
        </authorList>
    </citation>
    <scope>NUCLEOTIDE SEQUENCE</scope>
</reference>
<keyword evidence="2" id="KW-1185">Reference proteome</keyword>
<comment type="caution">
    <text evidence="1">The sequence shown here is derived from an EMBL/GenBank/DDBJ whole genome shotgun (WGS) entry which is preliminary data.</text>
</comment>
<sequence length="99" mass="11525">MNENRCCNKRRNRTDEILLSMKSKFKEEAKSKDKRKLGTGEKILSSLMGSYYSDFGQEKICMLSMSYSMVEYKDRLPEGSRQDALREIMMIMFNQGDSG</sequence>
<dbReference type="Proteomes" id="UP001151760">
    <property type="component" value="Unassembled WGS sequence"/>
</dbReference>
<reference evidence="1" key="1">
    <citation type="journal article" date="2022" name="Int. J. Mol. Sci.">
        <title>Draft Genome of Tanacetum Coccineum: Genomic Comparison of Closely Related Tanacetum-Family Plants.</title>
        <authorList>
            <person name="Yamashiro T."/>
            <person name="Shiraishi A."/>
            <person name="Nakayama K."/>
            <person name="Satake H."/>
        </authorList>
    </citation>
    <scope>NUCLEOTIDE SEQUENCE</scope>
</reference>
<name>A0ABQ4ZGU1_9ASTR</name>
<accession>A0ABQ4ZGU1</accession>
<evidence type="ECO:0000313" key="1">
    <source>
        <dbReference type="EMBL" id="GJS88113.1"/>
    </source>
</evidence>
<evidence type="ECO:0000313" key="2">
    <source>
        <dbReference type="Proteomes" id="UP001151760"/>
    </source>
</evidence>
<organism evidence="1 2">
    <name type="scientific">Tanacetum coccineum</name>
    <dbReference type="NCBI Taxonomy" id="301880"/>
    <lineage>
        <taxon>Eukaryota</taxon>
        <taxon>Viridiplantae</taxon>
        <taxon>Streptophyta</taxon>
        <taxon>Embryophyta</taxon>
        <taxon>Tracheophyta</taxon>
        <taxon>Spermatophyta</taxon>
        <taxon>Magnoliopsida</taxon>
        <taxon>eudicotyledons</taxon>
        <taxon>Gunneridae</taxon>
        <taxon>Pentapetalae</taxon>
        <taxon>asterids</taxon>
        <taxon>campanulids</taxon>
        <taxon>Asterales</taxon>
        <taxon>Asteraceae</taxon>
        <taxon>Asteroideae</taxon>
        <taxon>Anthemideae</taxon>
        <taxon>Anthemidinae</taxon>
        <taxon>Tanacetum</taxon>
    </lineage>
</organism>
<gene>
    <name evidence="1" type="ORF">Tco_0770749</name>
</gene>
<dbReference type="EMBL" id="BQNB010011250">
    <property type="protein sequence ID" value="GJS88113.1"/>
    <property type="molecule type" value="Genomic_DNA"/>
</dbReference>
<protein>
    <submittedName>
        <fullName evidence="1">Uncharacterized protein</fullName>
    </submittedName>
</protein>
<proteinExistence type="predicted"/>